<proteinExistence type="inferred from homology"/>
<dbReference type="PANTHER" id="PTHR46959:SF2">
    <property type="entry name" value="SULFOQUINOVOSIDASE"/>
    <property type="match status" value="1"/>
</dbReference>
<organism evidence="5 6">
    <name type="scientific">Batillaria attramentaria</name>
    <dbReference type="NCBI Taxonomy" id="370345"/>
    <lineage>
        <taxon>Eukaryota</taxon>
        <taxon>Metazoa</taxon>
        <taxon>Spiralia</taxon>
        <taxon>Lophotrochozoa</taxon>
        <taxon>Mollusca</taxon>
        <taxon>Gastropoda</taxon>
        <taxon>Caenogastropoda</taxon>
        <taxon>Sorbeoconcha</taxon>
        <taxon>Cerithioidea</taxon>
        <taxon>Batillariidae</taxon>
        <taxon>Batillaria</taxon>
    </lineage>
</organism>
<protein>
    <recommendedName>
        <fullName evidence="4">Glycoside hydrolase family 31 TIM barrel domain-containing protein</fullName>
    </recommendedName>
</protein>
<dbReference type="PANTHER" id="PTHR46959">
    <property type="entry name" value="SULFOQUINOVOSIDASE"/>
    <property type="match status" value="1"/>
</dbReference>
<evidence type="ECO:0000259" key="4">
    <source>
        <dbReference type="Pfam" id="PF01055"/>
    </source>
</evidence>
<keyword evidence="2" id="KW-0378">Hydrolase</keyword>
<dbReference type="SUPFAM" id="SSF74650">
    <property type="entry name" value="Galactose mutarotase-like"/>
    <property type="match status" value="1"/>
</dbReference>
<dbReference type="Gene3D" id="2.60.40.1760">
    <property type="entry name" value="glycosyl hydrolase (family 31)"/>
    <property type="match status" value="1"/>
</dbReference>
<keyword evidence="6" id="KW-1185">Reference proteome</keyword>
<dbReference type="Proteomes" id="UP001519460">
    <property type="component" value="Unassembled WGS sequence"/>
</dbReference>
<dbReference type="SUPFAM" id="SSF51445">
    <property type="entry name" value="(Trans)glycosidases"/>
    <property type="match status" value="1"/>
</dbReference>
<evidence type="ECO:0000313" key="5">
    <source>
        <dbReference type="EMBL" id="KAK7496155.1"/>
    </source>
</evidence>
<dbReference type="Gene3D" id="3.20.20.80">
    <property type="entry name" value="Glycosidases"/>
    <property type="match status" value="1"/>
</dbReference>
<dbReference type="InterPro" id="IPR017853">
    <property type="entry name" value="GH"/>
</dbReference>
<reference evidence="5 6" key="1">
    <citation type="journal article" date="2023" name="Sci. Data">
        <title>Genome assembly of the Korean intertidal mud-creeper Batillaria attramentaria.</title>
        <authorList>
            <person name="Patra A.K."/>
            <person name="Ho P.T."/>
            <person name="Jun S."/>
            <person name="Lee S.J."/>
            <person name="Kim Y."/>
            <person name="Won Y.J."/>
        </authorList>
    </citation>
    <scope>NUCLEOTIDE SEQUENCE [LARGE SCALE GENOMIC DNA]</scope>
    <source>
        <strain evidence="5">Wonlab-2016</strain>
    </source>
</reference>
<dbReference type="GO" id="GO:0090599">
    <property type="term" value="F:alpha-glucosidase activity"/>
    <property type="evidence" value="ECO:0007669"/>
    <property type="project" value="UniProtKB-ARBA"/>
</dbReference>
<dbReference type="EMBL" id="JACVVK020000069">
    <property type="protein sequence ID" value="KAK7496155.1"/>
    <property type="molecule type" value="Genomic_DNA"/>
</dbReference>
<dbReference type="CDD" id="cd14752">
    <property type="entry name" value="GH31_N"/>
    <property type="match status" value="1"/>
</dbReference>
<name>A0ABD0L9Z5_9CAEN</name>
<keyword evidence="2" id="KW-0326">Glycosidase</keyword>
<accession>A0ABD0L9Z5</accession>
<dbReference type="InterPro" id="IPR011013">
    <property type="entry name" value="Gal_mutarotase_sf_dom"/>
</dbReference>
<dbReference type="Pfam" id="PF01055">
    <property type="entry name" value="Glyco_hydro_31_2nd"/>
    <property type="match status" value="1"/>
</dbReference>
<dbReference type="InterPro" id="IPR052990">
    <property type="entry name" value="Sulfoquinovosidase_GH31"/>
</dbReference>
<comment type="caution">
    <text evidence="5">The sequence shown here is derived from an EMBL/GenBank/DDBJ whole genome shotgun (WGS) entry which is preliminary data.</text>
</comment>
<keyword evidence="3" id="KW-0732">Signal</keyword>
<dbReference type="AlphaFoldDB" id="A0ABD0L9Z5"/>
<feature type="domain" description="Glycoside hydrolase family 31 TIM barrel" evidence="4">
    <location>
        <begin position="289"/>
        <end position="485"/>
    </location>
</feature>
<evidence type="ECO:0000256" key="2">
    <source>
        <dbReference type="RuleBase" id="RU361185"/>
    </source>
</evidence>
<feature type="signal peptide" evidence="3">
    <location>
        <begin position="1"/>
        <end position="20"/>
    </location>
</feature>
<evidence type="ECO:0000256" key="3">
    <source>
        <dbReference type="SAM" id="SignalP"/>
    </source>
</evidence>
<feature type="chain" id="PRO_5044828130" description="Glycoside hydrolase family 31 TIM barrel domain-containing protein" evidence="3">
    <location>
        <begin position="21"/>
        <end position="486"/>
    </location>
</feature>
<gene>
    <name evidence="5" type="ORF">BaRGS_00012565</name>
</gene>
<sequence>MMCRLLLFLSMGAFVLHVQGQSCATVGRGNATFEVNSDSSGVNVTVGGLQLLKHTTSNPMLYVGSGQDTVSELIGNFFMNEYTYERVGLTNFTVQQQGSGIYNLHLSFCEFWITLRLSPGEKTPLVVNVADSSNNFNRVWLRVPAAGPGEHVYGGGEQFSYLDLRGRLFPIWTREQGVGRNKSAVVTFFADQLGKAGGDYYTTYFAQPTWLTSKNYFIHYTGSNYAELDFRHPDFYEMYIEGAPESWHFQVQPSMKNLVSCLTDLFGRMSTLPTWLYSGAILGVQGGTETMLNRLKQAQDANISVAGLWIQDWSGTRTTRFGTRVNWNWQWDPSHYPNLNSTIATLKESGVRVLAYINPNLDTRGDLYRTALAHGYLVRNSKTNSTYHVFFGEFRCGIVDFTNPDAFNWYKNDVIKKNMIKLGLGGWMADFGEYLPVDALLHSGDAKLMHNQWPRIWAKLNHEAVQEMGEAANDVVFFSRSGFSGE</sequence>
<evidence type="ECO:0000256" key="1">
    <source>
        <dbReference type="ARBA" id="ARBA00007806"/>
    </source>
</evidence>
<evidence type="ECO:0000313" key="6">
    <source>
        <dbReference type="Proteomes" id="UP001519460"/>
    </source>
</evidence>
<comment type="similarity">
    <text evidence="1 2">Belongs to the glycosyl hydrolase 31 family.</text>
</comment>
<dbReference type="InterPro" id="IPR000322">
    <property type="entry name" value="Glyco_hydro_31_TIM"/>
</dbReference>